<name>A0A6J4VPW4_9BACT</name>
<organism evidence="1">
    <name type="scientific">uncultured Thermomicrobiales bacterium</name>
    <dbReference type="NCBI Taxonomy" id="1645740"/>
    <lineage>
        <taxon>Bacteria</taxon>
        <taxon>Pseudomonadati</taxon>
        <taxon>Thermomicrobiota</taxon>
        <taxon>Thermomicrobia</taxon>
        <taxon>Thermomicrobiales</taxon>
        <taxon>environmental samples</taxon>
    </lineage>
</organism>
<evidence type="ECO:0000313" key="1">
    <source>
        <dbReference type="EMBL" id="CAA9584338.1"/>
    </source>
</evidence>
<dbReference type="EMBL" id="CADCWF010000368">
    <property type="protein sequence ID" value="CAA9584338.1"/>
    <property type="molecule type" value="Genomic_DNA"/>
</dbReference>
<dbReference type="InterPro" id="IPR029060">
    <property type="entry name" value="PIN-like_dom_sf"/>
</dbReference>
<dbReference type="AlphaFoldDB" id="A0A6J4VPW4"/>
<sequence>MAGSLVDLADPDASIPTRLIVDSNIVIDWLLATSNLHPIGALAAAQVRSASLVERIRNEGAVGLVTSTGLNDVFHFVLKTAYQSELRRARSDPAVRRSDLRRHGWLGLFKAQSRLVRQIALDLDAIRALGDGNGIVFLQPDDLDPIPSGRLLDDEVVRTMERYELDSGDAAILVESRRAGINAIATADADLHRAQLDFDGSTWP</sequence>
<dbReference type="SUPFAM" id="SSF88723">
    <property type="entry name" value="PIN domain-like"/>
    <property type="match status" value="1"/>
</dbReference>
<gene>
    <name evidence="1" type="ORF">AVDCRST_MAG59-5264</name>
</gene>
<evidence type="ECO:0008006" key="2">
    <source>
        <dbReference type="Google" id="ProtNLM"/>
    </source>
</evidence>
<proteinExistence type="predicted"/>
<reference evidence="1" key="1">
    <citation type="submission" date="2020-02" db="EMBL/GenBank/DDBJ databases">
        <authorList>
            <person name="Meier V. D."/>
        </authorList>
    </citation>
    <scope>NUCLEOTIDE SEQUENCE</scope>
    <source>
        <strain evidence="1">AVDCRST_MAG59</strain>
    </source>
</reference>
<accession>A0A6J4VPW4</accession>
<protein>
    <recommendedName>
        <fullName evidence="2">PIN domain-containing protein</fullName>
    </recommendedName>
</protein>